<gene>
    <name evidence="1" type="ORF">JTE90_009429</name>
</gene>
<comment type="caution">
    <text evidence="1">The sequence shown here is derived from an EMBL/GenBank/DDBJ whole genome shotgun (WGS) entry which is preliminary data.</text>
</comment>
<dbReference type="EMBL" id="JAFNEN010000026">
    <property type="protein sequence ID" value="KAG8199592.1"/>
    <property type="molecule type" value="Genomic_DNA"/>
</dbReference>
<reference evidence="1 2" key="1">
    <citation type="journal article" date="2022" name="Nat. Ecol. Evol.">
        <title>A masculinizing supergene underlies an exaggerated male reproductive morph in a spider.</title>
        <authorList>
            <person name="Hendrickx F."/>
            <person name="De Corte Z."/>
            <person name="Sonet G."/>
            <person name="Van Belleghem S.M."/>
            <person name="Kostlbacher S."/>
            <person name="Vangestel C."/>
        </authorList>
    </citation>
    <scope>NUCLEOTIDE SEQUENCE [LARGE SCALE GENOMIC DNA]</scope>
    <source>
        <strain evidence="1">W744_W776</strain>
    </source>
</reference>
<name>A0AAV6VUY1_9ARAC</name>
<keyword evidence="2" id="KW-1185">Reference proteome</keyword>
<evidence type="ECO:0000313" key="1">
    <source>
        <dbReference type="EMBL" id="KAG8199592.1"/>
    </source>
</evidence>
<dbReference type="AlphaFoldDB" id="A0AAV6VUY1"/>
<evidence type="ECO:0000313" key="2">
    <source>
        <dbReference type="Proteomes" id="UP000827092"/>
    </source>
</evidence>
<accession>A0AAV6VUY1</accession>
<proteinExistence type="predicted"/>
<dbReference type="Proteomes" id="UP000827092">
    <property type="component" value="Unassembled WGS sequence"/>
</dbReference>
<protein>
    <submittedName>
        <fullName evidence="1">Uncharacterized protein</fullName>
    </submittedName>
</protein>
<sequence length="77" mass="8891">MQIPTTIHKREFYLQFNLTLGNCCPRHQKTSENRYKNMNIFFLCTAGASVTKYGTLKAGQLHLLLDPGTYTHAYGHW</sequence>
<organism evidence="1 2">
    <name type="scientific">Oedothorax gibbosus</name>
    <dbReference type="NCBI Taxonomy" id="931172"/>
    <lineage>
        <taxon>Eukaryota</taxon>
        <taxon>Metazoa</taxon>
        <taxon>Ecdysozoa</taxon>
        <taxon>Arthropoda</taxon>
        <taxon>Chelicerata</taxon>
        <taxon>Arachnida</taxon>
        <taxon>Araneae</taxon>
        <taxon>Araneomorphae</taxon>
        <taxon>Entelegynae</taxon>
        <taxon>Araneoidea</taxon>
        <taxon>Linyphiidae</taxon>
        <taxon>Erigoninae</taxon>
        <taxon>Oedothorax</taxon>
    </lineage>
</organism>